<sequence length="102" mass="11617">MSCSEIPEQCKSTDDTSEVPKRHSVTFQIPMKSNAYAKIVQASLQVDPEPERSRCSKTIEVFDCDLRVHITGLDMKNLRNASTNFFELFDLVTQTIEQFGKD</sequence>
<evidence type="ECO:0000256" key="3">
    <source>
        <dbReference type="ARBA" id="ARBA00007073"/>
    </source>
</evidence>
<evidence type="ECO:0000256" key="5">
    <source>
        <dbReference type="ARBA" id="ARBA00022694"/>
    </source>
</evidence>
<accession>A0A1V9X5Q2</accession>
<comment type="subcellular location">
    <subcellularLocation>
        <location evidence="2">Cytoplasm</location>
    </subcellularLocation>
    <subcellularLocation>
        <location evidence="1">Nucleus</location>
    </subcellularLocation>
</comment>
<dbReference type="OrthoDB" id="10025739at2759"/>
<evidence type="ECO:0000256" key="7">
    <source>
        <dbReference type="ARBA" id="ARBA00053047"/>
    </source>
</evidence>
<protein>
    <recommendedName>
        <fullName evidence="8">L antigen family member 3</fullName>
    </recommendedName>
</protein>
<evidence type="ECO:0000256" key="4">
    <source>
        <dbReference type="ARBA" id="ARBA00022490"/>
    </source>
</evidence>
<dbReference type="GO" id="GO:0000408">
    <property type="term" value="C:EKC/KEOPS complex"/>
    <property type="evidence" value="ECO:0007669"/>
    <property type="project" value="TreeGrafter"/>
</dbReference>
<dbReference type="InParanoid" id="A0A1V9X5Q2"/>
<dbReference type="InterPro" id="IPR015419">
    <property type="entry name" value="CTAG/Pcc1"/>
</dbReference>
<keyword evidence="5" id="KW-0819">tRNA processing</keyword>
<dbReference type="PANTHER" id="PTHR31283:SF5">
    <property type="entry name" value="EKC_KEOPS COMPLEX SUBUNIT LAGE3"/>
    <property type="match status" value="1"/>
</dbReference>
<evidence type="ECO:0000256" key="6">
    <source>
        <dbReference type="ARBA" id="ARBA00023242"/>
    </source>
</evidence>
<evidence type="ECO:0000256" key="9">
    <source>
        <dbReference type="SAM" id="MobiDB-lite"/>
    </source>
</evidence>
<gene>
    <name evidence="10" type="ORF">BIW11_12586</name>
</gene>
<evidence type="ECO:0000313" key="10">
    <source>
        <dbReference type="EMBL" id="OQR68929.1"/>
    </source>
</evidence>
<dbReference type="Gene3D" id="3.30.310.50">
    <property type="entry name" value="Alpha-D-phosphohexomutase, C-terminal domain"/>
    <property type="match status" value="1"/>
</dbReference>
<comment type="similarity">
    <text evidence="3">Belongs to the CTAG/PCC1 family.</text>
</comment>
<dbReference type="AlphaFoldDB" id="A0A1V9X5Q2"/>
<feature type="compositionally biased region" description="Basic and acidic residues" evidence="9">
    <location>
        <begin position="11"/>
        <end position="21"/>
    </location>
</feature>
<evidence type="ECO:0000256" key="8">
    <source>
        <dbReference type="ARBA" id="ARBA00076355"/>
    </source>
</evidence>
<proteinExistence type="inferred from homology"/>
<keyword evidence="4" id="KW-0963">Cytoplasm</keyword>
<dbReference type="FunCoup" id="A0A1V9X5Q2">
    <property type="interactions" value="4"/>
</dbReference>
<dbReference type="GO" id="GO:0005737">
    <property type="term" value="C:cytoplasm"/>
    <property type="evidence" value="ECO:0007669"/>
    <property type="project" value="UniProtKB-SubCell"/>
</dbReference>
<dbReference type="GO" id="GO:0008033">
    <property type="term" value="P:tRNA processing"/>
    <property type="evidence" value="ECO:0007669"/>
    <property type="project" value="UniProtKB-KW"/>
</dbReference>
<dbReference type="EMBL" id="MNPL01022901">
    <property type="protein sequence ID" value="OQR68929.1"/>
    <property type="molecule type" value="Genomic_DNA"/>
</dbReference>
<organism evidence="10 11">
    <name type="scientific">Tropilaelaps mercedesae</name>
    <dbReference type="NCBI Taxonomy" id="418985"/>
    <lineage>
        <taxon>Eukaryota</taxon>
        <taxon>Metazoa</taxon>
        <taxon>Ecdysozoa</taxon>
        <taxon>Arthropoda</taxon>
        <taxon>Chelicerata</taxon>
        <taxon>Arachnida</taxon>
        <taxon>Acari</taxon>
        <taxon>Parasitiformes</taxon>
        <taxon>Mesostigmata</taxon>
        <taxon>Gamasina</taxon>
        <taxon>Dermanyssoidea</taxon>
        <taxon>Laelapidae</taxon>
        <taxon>Tropilaelaps</taxon>
    </lineage>
</organism>
<reference evidence="10 11" key="1">
    <citation type="journal article" date="2017" name="Gigascience">
        <title>Draft genome of the honey bee ectoparasitic mite, Tropilaelaps mercedesae, is shaped by the parasitic life history.</title>
        <authorList>
            <person name="Dong X."/>
            <person name="Armstrong S.D."/>
            <person name="Xia D."/>
            <person name="Makepeace B.L."/>
            <person name="Darby A.C."/>
            <person name="Kadowaki T."/>
        </authorList>
    </citation>
    <scope>NUCLEOTIDE SEQUENCE [LARGE SCALE GENOMIC DNA]</scope>
    <source>
        <strain evidence="10">Wuxi-XJTLU</strain>
    </source>
</reference>
<comment type="function">
    <text evidence="7">Component of the EKC/KEOPS complex that is required for the formation of a threonylcarbamoyl group on adenosine at position 37 (t(6)A37) in tRNAs that read codons beginning with adenine. The complex is probably involved in the transfer of the threonylcarbamoyl moiety of threonylcarbamoyl-AMP (TC-AMP) to the N6 group of A37. LAGE3 functions as a dimerization module for the complex.</text>
</comment>
<name>A0A1V9X5Q2_9ACAR</name>
<keyword evidence="11" id="KW-1185">Reference proteome</keyword>
<dbReference type="FunFam" id="3.30.310.50:FF:000005">
    <property type="entry name" value="L antigen family member 3"/>
    <property type="match status" value="1"/>
</dbReference>
<evidence type="ECO:0000256" key="2">
    <source>
        <dbReference type="ARBA" id="ARBA00004496"/>
    </source>
</evidence>
<dbReference type="GO" id="GO:0005634">
    <property type="term" value="C:nucleus"/>
    <property type="evidence" value="ECO:0007669"/>
    <property type="project" value="UniProtKB-SubCell"/>
</dbReference>
<dbReference type="Proteomes" id="UP000192247">
    <property type="component" value="Unassembled WGS sequence"/>
</dbReference>
<dbReference type="Pfam" id="PF09341">
    <property type="entry name" value="Pcc1"/>
    <property type="match status" value="1"/>
</dbReference>
<keyword evidence="6" id="KW-0539">Nucleus</keyword>
<comment type="caution">
    <text evidence="10">The sequence shown here is derived from an EMBL/GenBank/DDBJ whole genome shotgun (WGS) entry which is preliminary data.</text>
</comment>
<evidence type="ECO:0000256" key="1">
    <source>
        <dbReference type="ARBA" id="ARBA00004123"/>
    </source>
</evidence>
<dbReference type="GO" id="GO:0070525">
    <property type="term" value="P:tRNA threonylcarbamoyladenosine metabolic process"/>
    <property type="evidence" value="ECO:0007669"/>
    <property type="project" value="TreeGrafter"/>
</dbReference>
<feature type="region of interest" description="Disordered" evidence="9">
    <location>
        <begin position="1"/>
        <end position="22"/>
    </location>
</feature>
<dbReference type="PANTHER" id="PTHR31283">
    <property type="entry name" value="EKC/KEOPS COMPLEX SUBUNIT PCC1 FAMILY MEMBER"/>
    <property type="match status" value="1"/>
</dbReference>
<evidence type="ECO:0000313" key="11">
    <source>
        <dbReference type="Proteomes" id="UP000192247"/>
    </source>
</evidence>